<feature type="region of interest" description="Disordered" evidence="4">
    <location>
        <begin position="1"/>
        <end position="21"/>
    </location>
</feature>
<keyword evidence="7" id="KW-1185">Reference proteome</keyword>
<evidence type="ECO:0000256" key="2">
    <source>
        <dbReference type="ARBA" id="ARBA00022833"/>
    </source>
</evidence>
<dbReference type="PROSITE" id="PS00463">
    <property type="entry name" value="ZN2_CY6_FUNGAL_1"/>
    <property type="match status" value="1"/>
</dbReference>
<keyword evidence="3" id="KW-0539">Nucleus</keyword>
<dbReference type="KEGG" id="ncs:NCAS_0C00390"/>
<dbReference type="RefSeq" id="XP_003675398.1">
    <property type="nucleotide sequence ID" value="XM_003675350.1"/>
</dbReference>
<dbReference type="InParanoid" id="G0VC22"/>
<dbReference type="Pfam" id="PF00172">
    <property type="entry name" value="Zn_clus"/>
    <property type="match status" value="1"/>
</dbReference>
<dbReference type="SMART" id="SM00066">
    <property type="entry name" value="GAL4"/>
    <property type="match status" value="1"/>
</dbReference>
<evidence type="ECO:0000313" key="7">
    <source>
        <dbReference type="Proteomes" id="UP000001640"/>
    </source>
</evidence>
<dbReference type="GO" id="GO:0045722">
    <property type="term" value="P:positive regulation of gluconeogenesis"/>
    <property type="evidence" value="ECO:0007669"/>
    <property type="project" value="EnsemblFungi"/>
</dbReference>
<dbReference type="GO" id="GO:0000978">
    <property type="term" value="F:RNA polymerase II cis-regulatory region sequence-specific DNA binding"/>
    <property type="evidence" value="ECO:0007669"/>
    <property type="project" value="EnsemblFungi"/>
</dbReference>
<evidence type="ECO:0000256" key="3">
    <source>
        <dbReference type="ARBA" id="ARBA00023242"/>
    </source>
</evidence>
<feature type="region of interest" description="Disordered" evidence="4">
    <location>
        <begin position="961"/>
        <end position="988"/>
    </location>
</feature>
<dbReference type="InterPro" id="IPR050987">
    <property type="entry name" value="AtrR-like"/>
</dbReference>
<reference key="2">
    <citation type="submission" date="2011-08" db="EMBL/GenBank/DDBJ databases">
        <title>Genome sequence of Naumovozyma castellii.</title>
        <authorList>
            <person name="Gordon J.L."/>
            <person name="Armisen D."/>
            <person name="Proux-Wera E."/>
            <person name="OhEigeartaigh S.S."/>
            <person name="Byrne K.P."/>
            <person name="Wolfe K.H."/>
        </authorList>
    </citation>
    <scope>NUCLEOTIDE SEQUENCE</scope>
    <source>
        <strain>Type strain:CBS 4309</strain>
    </source>
</reference>
<evidence type="ECO:0000256" key="1">
    <source>
        <dbReference type="ARBA" id="ARBA00022723"/>
    </source>
</evidence>
<dbReference type="Pfam" id="PF04082">
    <property type="entry name" value="Fungal_trans"/>
    <property type="match status" value="1"/>
</dbReference>
<proteinExistence type="predicted"/>
<accession>G0VC22</accession>
<name>G0VC22_NAUCA</name>
<dbReference type="SMART" id="SM00906">
    <property type="entry name" value="Fungal_trans"/>
    <property type="match status" value="1"/>
</dbReference>
<feature type="domain" description="Zn(2)-C6 fungal-type" evidence="5">
    <location>
        <begin position="80"/>
        <end position="110"/>
    </location>
</feature>
<dbReference type="FunCoup" id="G0VC22">
    <property type="interactions" value="293"/>
</dbReference>
<dbReference type="GO" id="GO:0001228">
    <property type="term" value="F:DNA-binding transcription activator activity, RNA polymerase II-specific"/>
    <property type="evidence" value="ECO:0007669"/>
    <property type="project" value="EnsemblFungi"/>
</dbReference>
<evidence type="ECO:0000256" key="4">
    <source>
        <dbReference type="SAM" id="MobiDB-lite"/>
    </source>
</evidence>
<reference evidence="6 7" key="1">
    <citation type="journal article" date="2011" name="Proc. Natl. Acad. Sci. U.S.A.">
        <title>Evolutionary erosion of yeast sex chromosomes by mating-type switching accidents.</title>
        <authorList>
            <person name="Gordon J.L."/>
            <person name="Armisen D."/>
            <person name="Proux-Wera E."/>
            <person name="Oheigeartaigh S.S."/>
            <person name="Byrne K.P."/>
            <person name="Wolfe K.H."/>
        </authorList>
    </citation>
    <scope>NUCLEOTIDE SEQUENCE [LARGE SCALE GENOMIC DNA]</scope>
    <source>
        <strain evidence="7">ATCC 76901 / BCRC 22586 / CBS 4309 / NBRC 1992 / NRRL Y-12630</strain>
    </source>
</reference>
<dbReference type="AlphaFoldDB" id="G0VC22"/>
<dbReference type="OrthoDB" id="1924787at2759"/>
<evidence type="ECO:0000313" key="6">
    <source>
        <dbReference type="EMBL" id="CCC69029.1"/>
    </source>
</evidence>
<dbReference type="GO" id="GO:0006351">
    <property type="term" value="P:DNA-templated transcription"/>
    <property type="evidence" value="ECO:0007669"/>
    <property type="project" value="InterPro"/>
</dbReference>
<dbReference type="HOGENOM" id="CLU_004300_1_0_1"/>
<sequence length="1164" mass="131747">MPTNNSNVKVEGHSARHTDRLIPIQMQSAKVIDPIRSRTASLPVNATTAASSPSVQPPPPSSTSSSVAPNEDSNLRIAQACDRCRSKKTRCDGKRPQCSQCAIVGFECKISDKLQRKSFPRGYTETLEEKVRELENENRRLLAICQFNKLQSQKNDTIDNSTTQEEVYSIRSNSASSTAIETDSNITTCLDTNCNNDTHNHLHMKPVSTKPPQNIISFEQNEAPGLSAVKALKSMANHEQSTQLATLVALAIPRSTDEILFIPQLLSKIRQNFGFTSKHCLYTVSLLSSLKPNLPPPKMIANNLEMTKKLLNQLKITNLWKFDDLSQFINQYLKLDPLNQKNSNDLLNQIEMDELINFFFQDWNDIIPIINKEEFLSNYNAFKLDLKNSERDKLSSNLKMNYKIFGCILVLMCQMGLLTKIKATNGKSSPNIHLKSIMAYYHQLIANLPINNFFQIATISIPQLKLYVLILFYNLNVGDISAIYELRGRIISMSQQLRLHRCPSAVLSGSSLTMNKLDQSNRRILFWTIYSLDALSSLQLGVPRLLKDYEIECALPITMEDKERDKTKIKLEGTVSPFSLAIFRFSKILGNILDMIFKRNMTESMTKSVSLIHENALDQWRYDLPEDLTFKLNIQGSIDLNVMHQGNSTPGKKNLILMFFYFFAVSMIHLPVVAARPLDVKNAMPDRSSSSYIALQHAINTMLNVLELLNNQPKNYYLPVPINMSRLQIRSALISSRGMLDYIKGGALFLDNKTLLLQVIKNLERDRTLDLPGVVSWHSLKLFDLTITLFIQNSNIKLEKLDKILEKKSNYYNKLMGKPTSNNTNNNISSKKRKQETIEISTPSPTSPPLKKMSKKSKSPILQSTILPSQTLQNYNNNIQNQLADALQFDPILNSNSYNFSNFDLSNYFQPNENEKTVQLPKLTTNNNVTNEDPTKYKELFNPTAVTGTSLLNLSTLASPGTSTGLTTTSDNNNILTKGNNNNNNNTNTVFLNNRDNNSTDNLSTMMMLVNNEIPFSNLNLSELWNNKLSTEDKDKQGQEQNQPRNTNDDVGMTNSNYGYFVDASLGLAPLLELANNDNNNFILDDESKTISHSSKTPESILKDEDPVIHHNNLLFNQLNTSNEKPRHLQTEPNYPPKGKLNQKTPFARKKENIDELFNWHNTK</sequence>
<dbReference type="GO" id="GO:0008270">
    <property type="term" value="F:zinc ion binding"/>
    <property type="evidence" value="ECO:0007669"/>
    <property type="project" value="InterPro"/>
</dbReference>
<feature type="compositionally biased region" description="Low complexity" evidence="4">
    <location>
        <begin position="820"/>
        <end position="829"/>
    </location>
</feature>
<dbReference type="CDD" id="cd00067">
    <property type="entry name" value="GAL4"/>
    <property type="match status" value="1"/>
</dbReference>
<keyword evidence="2" id="KW-0862">Zinc</keyword>
<dbReference type="Proteomes" id="UP000001640">
    <property type="component" value="Chromosome 3"/>
</dbReference>
<dbReference type="SUPFAM" id="SSF57701">
    <property type="entry name" value="Zn2/Cys6 DNA-binding domain"/>
    <property type="match status" value="1"/>
</dbReference>
<dbReference type="eggNOG" id="ENOG502QTKQ">
    <property type="taxonomic scope" value="Eukaryota"/>
</dbReference>
<feature type="region of interest" description="Disordered" evidence="4">
    <location>
        <begin position="1032"/>
        <end position="1054"/>
    </location>
</feature>
<dbReference type="InterPro" id="IPR001138">
    <property type="entry name" value="Zn2Cys6_DnaBD"/>
</dbReference>
<gene>
    <name evidence="6" type="primary">NCAS0C00390</name>
    <name evidence="6" type="ordered locus">NCAS_0C00390</name>
</gene>
<protein>
    <recommendedName>
        <fullName evidence="5">Zn(2)-C6 fungal-type domain-containing protein</fullName>
    </recommendedName>
</protein>
<dbReference type="PROSITE" id="PS50048">
    <property type="entry name" value="ZN2_CY6_FUNGAL_2"/>
    <property type="match status" value="1"/>
</dbReference>
<dbReference type="OMA" id="DCWRREL"/>
<evidence type="ECO:0000259" key="5">
    <source>
        <dbReference type="PROSITE" id="PS50048"/>
    </source>
</evidence>
<keyword evidence="1" id="KW-0479">Metal-binding</keyword>
<dbReference type="InterPro" id="IPR007219">
    <property type="entry name" value="XnlR_reg_dom"/>
</dbReference>
<feature type="region of interest" description="Disordered" evidence="4">
    <location>
        <begin position="45"/>
        <end position="71"/>
    </location>
</feature>
<dbReference type="EMBL" id="HE576754">
    <property type="protein sequence ID" value="CCC69029.1"/>
    <property type="molecule type" value="Genomic_DNA"/>
</dbReference>
<dbReference type="PANTHER" id="PTHR46910:SF12">
    <property type="entry name" value="REGULATORY PROTEIN CAT8"/>
    <property type="match status" value="1"/>
</dbReference>
<dbReference type="CDD" id="cd12148">
    <property type="entry name" value="fungal_TF_MHR"/>
    <property type="match status" value="1"/>
</dbReference>
<dbReference type="InterPro" id="IPR036864">
    <property type="entry name" value="Zn2-C6_fun-type_DNA-bd_sf"/>
</dbReference>
<dbReference type="GeneID" id="96902615"/>
<feature type="region of interest" description="Disordered" evidence="4">
    <location>
        <begin position="816"/>
        <end position="855"/>
    </location>
</feature>
<dbReference type="PANTHER" id="PTHR46910">
    <property type="entry name" value="TRANSCRIPTION FACTOR PDR1"/>
    <property type="match status" value="1"/>
</dbReference>
<dbReference type="GO" id="GO:2000876">
    <property type="term" value="P:positive regulation of glyoxylate cycle"/>
    <property type="evidence" value="ECO:0007669"/>
    <property type="project" value="EnsemblFungi"/>
</dbReference>
<organism evidence="6 7">
    <name type="scientific">Naumovozyma castellii</name>
    <name type="common">Yeast</name>
    <name type="synonym">Saccharomyces castellii</name>
    <dbReference type="NCBI Taxonomy" id="27288"/>
    <lineage>
        <taxon>Eukaryota</taxon>
        <taxon>Fungi</taxon>
        <taxon>Dikarya</taxon>
        <taxon>Ascomycota</taxon>
        <taxon>Saccharomycotina</taxon>
        <taxon>Saccharomycetes</taxon>
        <taxon>Saccharomycetales</taxon>
        <taxon>Saccharomycetaceae</taxon>
        <taxon>Naumovozyma</taxon>
    </lineage>
</organism>
<feature type="region of interest" description="Disordered" evidence="4">
    <location>
        <begin position="1120"/>
        <end position="1148"/>
    </location>
</feature>
<feature type="compositionally biased region" description="Basic and acidic residues" evidence="4">
    <location>
        <begin position="10"/>
        <end position="20"/>
    </location>
</feature>
<dbReference type="CDD" id="cd15485">
    <property type="entry name" value="ZIP_Cat8"/>
    <property type="match status" value="1"/>
</dbReference>
<dbReference type="Gene3D" id="4.10.240.10">
    <property type="entry name" value="Zn(2)-C6 fungal-type DNA-binding domain"/>
    <property type="match status" value="1"/>
</dbReference>